<accession>A1CUW1</accession>
<keyword evidence="3" id="KW-1185">Reference proteome</keyword>
<dbReference type="PANTHER" id="PTHR38248:SF2">
    <property type="entry name" value="FUNK1 11"/>
    <property type="match status" value="1"/>
</dbReference>
<gene>
    <name evidence="2" type="ORF">NFIA_043380</name>
</gene>
<dbReference type="eggNOG" id="ENOG502S5WB">
    <property type="taxonomic scope" value="Eukaryota"/>
</dbReference>
<dbReference type="OrthoDB" id="5584477at2759"/>
<dbReference type="Pfam" id="PF17667">
    <property type="entry name" value="Pkinase_fungal"/>
    <property type="match status" value="1"/>
</dbReference>
<proteinExistence type="predicted"/>
<organism evidence="2 3">
    <name type="scientific">Neosartorya fischeri (strain ATCC 1020 / DSM 3700 / CBS 544.65 / FGSC A1164 / JCM 1740 / NRRL 181 / WB 181)</name>
    <name type="common">Aspergillus fischerianus</name>
    <dbReference type="NCBI Taxonomy" id="331117"/>
    <lineage>
        <taxon>Eukaryota</taxon>
        <taxon>Fungi</taxon>
        <taxon>Dikarya</taxon>
        <taxon>Ascomycota</taxon>
        <taxon>Pezizomycotina</taxon>
        <taxon>Eurotiomycetes</taxon>
        <taxon>Eurotiomycetidae</taxon>
        <taxon>Eurotiales</taxon>
        <taxon>Aspergillaceae</taxon>
        <taxon>Aspergillus</taxon>
        <taxon>Aspergillus subgen. Fumigati</taxon>
    </lineage>
</organism>
<dbReference type="GeneID" id="4594378"/>
<dbReference type="PANTHER" id="PTHR38248">
    <property type="entry name" value="FUNK1 6"/>
    <property type="match status" value="1"/>
</dbReference>
<dbReference type="InterPro" id="IPR040976">
    <property type="entry name" value="Pkinase_fungal"/>
</dbReference>
<evidence type="ECO:0000313" key="2">
    <source>
        <dbReference type="EMBL" id="EAW25763.1"/>
    </source>
</evidence>
<dbReference type="VEuPathDB" id="FungiDB:NFIA_043380"/>
<dbReference type="HOGENOM" id="CLU_903419_0_0_1"/>
<evidence type="ECO:0000259" key="1">
    <source>
        <dbReference type="Pfam" id="PF17667"/>
    </source>
</evidence>
<sequence length="308" mass="34944">MGSGEEMGPDLSATFGSQVLMFDFKMDAAQNRVIKLNGPVRNKEKNARIVFRFPKKNGQKAVMRIKIGESDEGIWIKIVALLVESTPPFLTKRHFSIPRVALFWFQGVLKSNPKTWRDLGRYAREVLTTQDTQRFALGFTLCGSITRLWEFDRAGAVASSPFNIHEDGLRFVSAMLGFLLMNDTQLGYDPTIMCTSDWRKSINITRNGQPERLMFDGFVKRVPYVAGRATTCWKAHREGDKTNARLVIKDLEQYPKRGEEGKLLTEATEKDVVNTARYYYHETVQVGGKVDDICDNVRKGLVQCFAAL</sequence>
<feature type="domain" description="Fungal-type protein kinase" evidence="1">
    <location>
        <begin position="112"/>
        <end position="301"/>
    </location>
</feature>
<name>A1CUW1_NEOFI</name>
<dbReference type="KEGG" id="nfi:NFIA_043380"/>
<dbReference type="Proteomes" id="UP000006702">
    <property type="component" value="Unassembled WGS sequence"/>
</dbReference>
<reference evidence="3" key="1">
    <citation type="journal article" date="2008" name="PLoS Genet.">
        <title>Genomic islands in the pathogenic filamentous fungus Aspergillus fumigatus.</title>
        <authorList>
            <person name="Fedorova N.D."/>
            <person name="Khaldi N."/>
            <person name="Joardar V.S."/>
            <person name="Maiti R."/>
            <person name="Amedeo P."/>
            <person name="Anderson M.J."/>
            <person name="Crabtree J."/>
            <person name="Silva J.C."/>
            <person name="Badger J.H."/>
            <person name="Albarraq A."/>
            <person name="Angiuoli S."/>
            <person name="Bussey H."/>
            <person name="Bowyer P."/>
            <person name="Cotty P.J."/>
            <person name="Dyer P.S."/>
            <person name="Egan A."/>
            <person name="Galens K."/>
            <person name="Fraser-Liggett C.M."/>
            <person name="Haas B.J."/>
            <person name="Inman J.M."/>
            <person name="Kent R."/>
            <person name="Lemieux S."/>
            <person name="Malavazi I."/>
            <person name="Orvis J."/>
            <person name="Roemer T."/>
            <person name="Ronning C.M."/>
            <person name="Sundaram J.P."/>
            <person name="Sutton G."/>
            <person name="Turner G."/>
            <person name="Venter J.C."/>
            <person name="White O.R."/>
            <person name="Whitty B.R."/>
            <person name="Youngman P."/>
            <person name="Wolfe K.H."/>
            <person name="Goldman G.H."/>
            <person name="Wortman J.R."/>
            <person name="Jiang B."/>
            <person name="Denning D.W."/>
            <person name="Nierman W.C."/>
        </authorList>
    </citation>
    <scope>NUCLEOTIDE SEQUENCE [LARGE SCALE GENOMIC DNA]</scope>
    <source>
        <strain evidence="3">ATCC 1020 / DSM 3700 / CBS 544.65 / FGSC A1164 / JCM 1740 / NRRL 181 / WB 181</strain>
    </source>
</reference>
<evidence type="ECO:0000313" key="3">
    <source>
        <dbReference type="Proteomes" id="UP000006702"/>
    </source>
</evidence>
<dbReference type="EMBL" id="DS027678">
    <property type="protein sequence ID" value="EAW25763.1"/>
    <property type="molecule type" value="Genomic_DNA"/>
</dbReference>
<protein>
    <recommendedName>
        <fullName evidence="1">Fungal-type protein kinase domain-containing protein</fullName>
    </recommendedName>
</protein>
<dbReference type="STRING" id="331117.A1CUW1"/>
<dbReference type="RefSeq" id="XP_001267660.1">
    <property type="nucleotide sequence ID" value="XM_001267659.1"/>
</dbReference>
<dbReference type="AlphaFoldDB" id="A1CUW1"/>